<evidence type="ECO:0000313" key="2">
    <source>
        <dbReference type="EMBL" id="QDV53727.1"/>
    </source>
</evidence>
<dbReference type="EMBL" id="CP037452">
    <property type="protein sequence ID" value="QDV53727.1"/>
    <property type="molecule type" value="Genomic_DNA"/>
</dbReference>
<dbReference type="RefSeq" id="WP_145313444.1">
    <property type="nucleotide sequence ID" value="NZ_CP037452.1"/>
</dbReference>
<organism evidence="2 3">
    <name type="scientific">Gimesia fumaroli</name>
    <dbReference type="NCBI Taxonomy" id="2527976"/>
    <lineage>
        <taxon>Bacteria</taxon>
        <taxon>Pseudomonadati</taxon>
        <taxon>Planctomycetota</taxon>
        <taxon>Planctomycetia</taxon>
        <taxon>Planctomycetales</taxon>
        <taxon>Planctomycetaceae</taxon>
        <taxon>Gimesia</taxon>
    </lineage>
</organism>
<dbReference type="OrthoDB" id="9858034at2"/>
<feature type="transmembrane region" description="Helical" evidence="1">
    <location>
        <begin position="55"/>
        <end position="74"/>
    </location>
</feature>
<reference evidence="2 3" key="1">
    <citation type="submission" date="2019-03" db="EMBL/GenBank/DDBJ databases">
        <title>Deep-cultivation of Planctomycetes and their phenomic and genomic characterization uncovers novel biology.</title>
        <authorList>
            <person name="Wiegand S."/>
            <person name="Jogler M."/>
            <person name="Boedeker C."/>
            <person name="Pinto D."/>
            <person name="Vollmers J."/>
            <person name="Rivas-Marin E."/>
            <person name="Kohn T."/>
            <person name="Peeters S.H."/>
            <person name="Heuer A."/>
            <person name="Rast P."/>
            <person name="Oberbeckmann S."/>
            <person name="Bunk B."/>
            <person name="Jeske O."/>
            <person name="Meyerdierks A."/>
            <person name="Storesund J.E."/>
            <person name="Kallscheuer N."/>
            <person name="Luecker S."/>
            <person name="Lage O.M."/>
            <person name="Pohl T."/>
            <person name="Merkel B.J."/>
            <person name="Hornburger P."/>
            <person name="Mueller R.-W."/>
            <person name="Bruemmer F."/>
            <person name="Labrenz M."/>
            <person name="Spormann A.M."/>
            <person name="Op den Camp H."/>
            <person name="Overmann J."/>
            <person name="Amann R."/>
            <person name="Jetten M.S.M."/>
            <person name="Mascher T."/>
            <person name="Medema M.H."/>
            <person name="Devos D.P."/>
            <person name="Kaster A.-K."/>
            <person name="Ovreas L."/>
            <person name="Rohde M."/>
            <person name="Galperin M.Y."/>
            <person name="Jogler C."/>
        </authorList>
    </citation>
    <scope>NUCLEOTIDE SEQUENCE [LARGE SCALE GENOMIC DNA]</scope>
    <source>
        <strain evidence="2 3">Enr17</strain>
    </source>
</reference>
<keyword evidence="1" id="KW-0812">Transmembrane</keyword>
<gene>
    <name evidence="2" type="ORF">Enr17x_58080</name>
</gene>
<keyword evidence="1" id="KW-1133">Transmembrane helix</keyword>
<evidence type="ECO:0000256" key="1">
    <source>
        <dbReference type="SAM" id="Phobius"/>
    </source>
</evidence>
<keyword evidence="1" id="KW-0472">Membrane</keyword>
<name>A0A518IKW3_9PLAN</name>
<accession>A0A518IKW3</accession>
<proteinExistence type="predicted"/>
<protein>
    <submittedName>
        <fullName evidence="2">Uncharacterized protein</fullName>
    </submittedName>
</protein>
<dbReference type="KEGG" id="gfm:Enr17x_58080"/>
<sequence length="77" mass="9347">MNHIERFIEWIEELGRKDARLDYWLTYEELMSERMVRDPWYGITTAINRHCQARWAVTFAFAATWLAAITFYLVTTR</sequence>
<dbReference type="AlphaFoldDB" id="A0A518IKW3"/>
<evidence type="ECO:0000313" key="3">
    <source>
        <dbReference type="Proteomes" id="UP000318313"/>
    </source>
</evidence>
<keyword evidence="3" id="KW-1185">Reference proteome</keyword>
<dbReference type="Proteomes" id="UP000318313">
    <property type="component" value="Chromosome"/>
</dbReference>